<evidence type="ECO:0000259" key="1">
    <source>
        <dbReference type="SMART" id="SM00131"/>
    </source>
</evidence>
<proteinExistence type="predicted"/>
<organism evidence="2">
    <name type="scientific">Rhipicephalus zambeziensis</name>
    <dbReference type="NCBI Taxonomy" id="60191"/>
    <lineage>
        <taxon>Eukaryota</taxon>
        <taxon>Metazoa</taxon>
        <taxon>Ecdysozoa</taxon>
        <taxon>Arthropoda</taxon>
        <taxon>Chelicerata</taxon>
        <taxon>Arachnida</taxon>
        <taxon>Acari</taxon>
        <taxon>Parasitiformes</taxon>
        <taxon>Ixodida</taxon>
        <taxon>Ixodoidea</taxon>
        <taxon>Ixodidae</taxon>
        <taxon>Rhipicephalinae</taxon>
        <taxon>Rhipicephalus</taxon>
        <taxon>Rhipicephalus</taxon>
    </lineage>
</organism>
<dbReference type="Gene3D" id="4.10.410.10">
    <property type="entry name" value="Pancreatic trypsin inhibitor Kunitz domain"/>
    <property type="match status" value="1"/>
</dbReference>
<dbReference type="InterPro" id="IPR002223">
    <property type="entry name" value="Kunitz_BPTI"/>
</dbReference>
<dbReference type="SUPFAM" id="SSF57362">
    <property type="entry name" value="BPTI-like"/>
    <property type="match status" value="1"/>
</dbReference>
<evidence type="ECO:0000313" key="2">
    <source>
        <dbReference type="EMBL" id="MAA11601.1"/>
    </source>
</evidence>
<reference evidence="2" key="1">
    <citation type="journal article" date="2017" name="Parasit. Vectors">
        <title>Sialotranscriptomics of Rhipicephalus zambeziensis reveals intricate expression profiles of secretory proteins and suggests tight temporal transcriptional regulation during blood-feeding.</title>
        <authorList>
            <person name="de Castro M.H."/>
            <person name="de Klerk D."/>
            <person name="Pienaar R."/>
            <person name="Rees D.J.G."/>
            <person name="Mans B.J."/>
        </authorList>
    </citation>
    <scope>NUCLEOTIDE SEQUENCE</scope>
    <source>
        <tissue evidence="2">Salivary glands</tissue>
    </source>
</reference>
<dbReference type="Pfam" id="PF00014">
    <property type="entry name" value="Kunitz_BPTI"/>
    <property type="match status" value="1"/>
</dbReference>
<dbReference type="AlphaFoldDB" id="A0A224YB34"/>
<accession>A0A224YB34</accession>
<dbReference type="GO" id="GO:0004867">
    <property type="term" value="F:serine-type endopeptidase inhibitor activity"/>
    <property type="evidence" value="ECO:0007669"/>
    <property type="project" value="InterPro"/>
</dbReference>
<name>A0A224YB34_9ACAR</name>
<protein>
    <submittedName>
        <fullName evidence="2">Pancreatic trypsin inhibitor</fullName>
    </submittedName>
</protein>
<dbReference type="SMART" id="SM00131">
    <property type="entry name" value="KU"/>
    <property type="match status" value="1"/>
</dbReference>
<dbReference type="EMBL" id="GFPF01000455">
    <property type="protein sequence ID" value="MAA11601.1"/>
    <property type="molecule type" value="Transcribed_RNA"/>
</dbReference>
<feature type="domain" description="BPTI/Kunitz inhibitor" evidence="1">
    <location>
        <begin position="38"/>
        <end position="89"/>
    </location>
</feature>
<sequence>MVNYKVHEKMTPLYALRVLAVLKALSWCYVAQAVRIDPRCRVPPQIERCSSLLLQWSFIRGDGRCEQGFVCHESPNSFQTRAECETLCPAVPKGRPPARTRSCRYWLLHMDRCTEHWEASRRDIFGRVHDYMVFTGCGYWKRVVYVYSLRTKSCRIKPWWWRLPRAKKIRIADAFVPALVLPVTETFSSIPVPDVHFGRTMPHGWID</sequence>
<dbReference type="InterPro" id="IPR036880">
    <property type="entry name" value="Kunitz_BPTI_sf"/>
</dbReference>